<keyword evidence="4" id="KW-0677">Repeat</keyword>
<feature type="region of interest" description="Disordered" evidence="14">
    <location>
        <begin position="275"/>
        <end position="321"/>
    </location>
</feature>
<dbReference type="SUPFAM" id="SSF57667">
    <property type="entry name" value="beta-beta-alpha zinc fingers"/>
    <property type="match status" value="6"/>
</dbReference>
<evidence type="ECO:0000256" key="5">
    <source>
        <dbReference type="ARBA" id="ARBA00022771"/>
    </source>
</evidence>
<dbReference type="OrthoDB" id="2687452at2759"/>
<evidence type="ECO:0000256" key="10">
    <source>
        <dbReference type="ARBA" id="ARBA00023163"/>
    </source>
</evidence>
<dbReference type="Gene3D" id="3.30.160.60">
    <property type="entry name" value="Classic Zinc Finger"/>
    <property type="match status" value="8"/>
</dbReference>
<keyword evidence="5 13" id="KW-0863">Zinc-finger</keyword>
<feature type="domain" description="C2H2-type" evidence="15">
    <location>
        <begin position="131"/>
        <end position="157"/>
    </location>
</feature>
<dbReference type="PANTHER" id="PTHR46179">
    <property type="entry name" value="ZINC FINGER PROTEIN"/>
    <property type="match status" value="1"/>
</dbReference>
<accession>A0A3P9D412</accession>
<feature type="domain" description="C2H2-type" evidence="15">
    <location>
        <begin position="11"/>
        <end position="40"/>
    </location>
</feature>
<feature type="domain" description="C2H2-type" evidence="15">
    <location>
        <begin position="216"/>
        <end position="246"/>
    </location>
</feature>
<keyword evidence="11" id="KW-0539">Nucleus</keyword>
<dbReference type="InterPro" id="IPR013087">
    <property type="entry name" value="Znf_C2H2_type"/>
</dbReference>
<dbReference type="PROSITE" id="PS50157">
    <property type="entry name" value="ZINC_FINGER_C2H2_2"/>
    <property type="match status" value="8"/>
</dbReference>
<keyword evidence="6" id="KW-0862">Zinc</keyword>
<protein>
    <recommendedName>
        <fullName evidence="12">Transcription factor IIIA</fullName>
    </recommendedName>
</protein>
<dbReference type="InterPro" id="IPR036236">
    <property type="entry name" value="Znf_C2H2_sf"/>
</dbReference>
<evidence type="ECO:0000256" key="8">
    <source>
        <dbReference type="ARBA" id="ARBA00023015"/>
    </source>
</evidence>
<dbReference type="Ensembl" id="ENSMZET00005030293.1">
    <property type="protein sequence ID" value="ENSMZEP00005029370.1"/>
    <property type="gene ID" value="ENSMZEG00005021906.1"/>
</dbReference>
<organism evidence="16 17">
    <name type="scientific">Maylandia zebra</name>
    <name type="common">zebra mbuna</name>
    <dbReference type="NCBI Taxonomy" id="106582"/>
    <lineage>
        <taxon>Eukaryota</taxon>
        <taxon>Metazoa</taxon>
        <taxon>Chordata</taxon>
        <taxon>Craniata</taxon>
        <taxon>Vertebrata</taxon>
        <taxon>Euteleostomi</taxon>
        <taxon>Actinopterygii</taxon>
        <taxon>Neopterygii</taxon>
        <taxon>Teleostei</taxon>
        <taxon>Neoteleostei</taxon>
        <taxon>Acanthomorphata</taxon>
        <taxon>Ovalentaria</taxon>
        <taxon>Cichlomorphae</taxon>
        <taxon>Cichliformes</taxon>
        <taxon>Cichlidae</taxon>
        <taxon>African cichlids</taxon>
        <taxon>Pseudocrenilabrinae</taxon>
        <taxon>Haplochromini</taxon>
        <taxon>Maylandia</taxon>
        <taxon>Maylandia zebra complex</taxon>
    </lineage>
</organism>
<feature type="domain" description="C2H2-type" evidence="15">
    <location>
        <begin position="186"/>
        <end position="214"/>
    </location>
</feature>
<dbReference type="PANTHER" id="PTHR46179:SF1">
    <property type="entry name" value="TRANSCRIPTION FACTOR IIIA"/>
    <property type="match status" value="1"/>
</dbReference>
<dbReference type="GO" id="GO:0005634">
    <property type="term" value="C:nucleus"/>
    <property type="evidence" value="ECO:0007669"/>
    <property type="project" value="UniProtKB-SubCell"/>
</dbReference>
<evidence type="ECO:0000259" key="15">
    <source>
        <dbReference type="PROSITE" id="PS50157"/>
    </source>
</evidence>
<evidence type="ECO:0000256" key="7">
    <source>
        <dbReference type="ARBA" id="ARBA00022884"/>
    </source>
</evidence>
<dbReference type="GO" id="GO:0042254">
    <property type="term" value="P:ribosome biogenesis"/>
    <property type="evidence" value="ECO:0007669"/>
    <property type="project" value="UniProtKB-KW"/>
</dbReference>
<dbReference type="Proteomes" id="UP000265160">
    <property type="component" value="Unplaced"/>
</dbReference>
<evidence type="ECO:0000313" key="17">
    <source>
        <dbReference type="Proteomes" id="UP000265160"/>
    </source>
</evidence>
<reference evidence="16" key="2">
    <citation type="submission" date="2025-09" db="UniProtKB">
        <authorList>
            <consortium name="Ensembl"/>
        </authorList>
    </citation>
    <scope>IDENTIFICATION</scope>
</reference>
<evidence type="ECO:0000256" key="1">
    <source>
        <dbReference type="ARBA" id="ARBA00004123"/>
    </source>
</evidence>
<dbReference type="CTD" id="100037394"/>
<dbReference type="RefSeq" id="XP_004546742.1">
    <property type="nucleotide sequence ID" value="XM_004546685.1"/>
</dbReference>
<feature type="compositionally biased region" description="Basic residues" evidence="14">
    <location>
        <begin position="276"/>
        <end position="285"/>
    </location>
</feature>
<keyword evidence="7" id="KW-0694">RNA-binding</keyword>
<keyword evidence="2" id="KW-0690">Ribosome biogenesis</keyword>
<evidence type="ECO:0000256" key="4">
    <source>
        <dbReference type="ARBA" id="ARBA00022737"/>
    </source>
</evidence>
<dbReference type="GeneTree" id="ENSGT00940000155647"/>
<evidence type="ECO:0000256" key="9">
    <source>
        <dbReference type="ARBA" id="ARBA00023125"/>
    </source>
</evidence>
<evidence type="ECO:0000313" key="16">
    <source>
        <dbReference type="Ensembl" id="ENSMZEP00005029370.1"/>
    </source>
</evidence>
<dbReference type="KEGG" id="mze:101482679"/>
<evidence type="ECO:0000256" key="2">
    <source>
        <dbReference type="ARBA" id="ARBA00022517"/>
    </source>
</evidence>
<reference evidence="16" key="1">
    <citation type="submission" date="2025-08" db="UniProtKB">
        <authorList>
            <consortium name="Ensembl"/>
        </authorList>
    </citation>
    <scope>IDENTIFICATION</scope>
</reference>
<dbReference type="Pfam" id="PF00096">
    <property type="entry name" value="zf-C2H2"/>
    <property type="match status" value="3"/>
</dbReference>
<dbReference type="FunFam" id="3.30.160.60:FF:000870">
    <property type="entry name" value="zinc finger protein 197 isoform X1"/>
    <property type="match status" value="1"/>
</dbReference>
<keyword evidence="9" id="KW-0238">DNA-binding</keyword>
<dbReference type="GeneID" id="101482679"/>
<keyword evidence="10" id="KW-0804">Transcription</keyword>
<dbReference type="AlphaFoldDB" id="A0A3P9D412"/>
<dbReference type="STRING" id="106582.ENSMZEP00005029370"/>
<keyword evidence="3" id="KW-0479">Metal-binding</keyword>
<feature type="compositionally biased region" description="Polar residues" evidence="14">
    <location>
        <begin position="312"/>
        <end position="321"/>
    </location>
</feature>
<feature type="domain" description="C2H2-type" evidence="15">
    <location>
        <begin position="41"/>
        <end position="68"/>
    </location>
</feature>
<dbReference type="GO" id="GO:0003677">
    <property type="term" value="F:DNA binding"/>
    <property type="evidence" value="ECO:0007669"/>
    <property type="project" value="UniProtKB-KW"/>
</dbReference>
<dbReference type="SMART" id="SM00355">
    <property type="entry name" value="ZnF_C2H2"/>
    <property type="match status" value="9"/>
</dbReference>
<evidence type="ECO:0000256" key="6">
    <source>
        <dbReference type="ARBA" id="ARBA00022833"/>
    </source>
</evidence>
<feature type="domain" description="C2H2-type" evidence="15">
    <location>
        <begin position="69"/>
        <end position="99"/>
    </location>
</feature>
<feature type="compositionally biased region" description="Low complexity" evidence="14">
    <location>
        <begin position="286"/>
        <end position="308"/>
    </location>
</feature>
<feature type="domain" description="C2H2-type" evidence="15">
    <location>
        <begin position="101"/>
        <end position="130"/>
    </location>
</feature>
<proteinExistence type="predicted"/>
<feature type="domain" description="C2H2-type" evidence="15">
    <location>
        <begin position="247"/>
        <end position="276"/>
    </location>
</feature>
<evidence type="ECO:0000256" key="13">
    <source>
        <dbReference type="PROSITE-ProRule" id="PRU00042"/>
    </source>
</evidence>
<evidence type="ECO:0000256" key="11">
    <source>
        <dbReference type="ARBA" id="ARBA00023242"/>
    </source>
</evidence>
<name>A0A3P9D412_9CICH</name>
<dbReference type="PROSITE" id="PS00028">
    <property type="entry name" value="ZINC_FINGER_C2H2_1"/>
    <property type="match status" value="8"/>
</dbReference>
<sequence>MGERLQSQKTYVCSFFDCKATFSKPWRLDAHLCKHTGLKPFSCESCDKSFCTRYQLTRHELSHSGEKPHKCPADGCSEAFVRNASLKNHMARVHQQQEKRFQCDHQGCEKEFNKRNQLKAHQCEHQESLPFHCSLTGCTREFLTLKKLKHHEKIHEGYPCETEGCPFQGKTWSNYLKHRKEHKDKVLCGQCNKLFSNFWFLRLHELRVHSGEKRMFPCPKEGCEKKFTRRFNLESHVLGDHEGKKPFSCAVPGCNKSFAMKESLWRHGVVHDPAKKKLKKLHPKKNLPMAQRAGPAAAANQAEANELAAKLHSTTLENNRP</sequence>
<evidence type="ECO:0000256" key="3">
    <source>
        <dbReference type="ARBA" id="ARBA00022723"/>
    </source>
</evidence>
<keyword evidence="8" id="KW-0805">Transcription regulation</keyword>
<dbReference type="InterPro" id="IPR054599">
    <property type="entry name" value="TFIIIA_Zfn-C2H2"/>
</dbReference>
<keyword evidence="17" id="KW-1185">Reference proteome</keyword>
<evidence type="ECO:0000256" key="14">
    <source>
        <dbReference type="SAM" id="MobiDB-lite"/>
    </source>
</evidence>
<dbReference type="InterPro" id="IPR051061">
    <property type="entry name" value="Zinc_finger_trans_reg"/>
</dbReference>
<dbReference type="Pfam" id="PF22110">
    <property type="entry name" value="TFIIIA_zf-C2H2"/>
    <property type="match status" value="1"/>
</dbReference>
<dbReference type="GO" id="GO:0008270">
    <property type="term" value="F:zinc ion binding"/>
    <property type="evidence" value="ECO:0007669"/>
    <property type="project" value="UniProtKB-KW"/>
</dbReference>
<comment type="subcellular location">
    <subcellularLocation>
        <location evidence="1">Nucleus</location>
    </subcellularLocation>
</comment>
<evidence type="ECO:0000256" key="12">
    <source>
        <dbReference type="ARBA" id="ARBA00040434"/>
    </source>
</evidence>
<dbReference type="GO" id="GO:0003723">
    <property type="term" value="F:RNA binding"/>
    <property type="evidence" value="ECO:0007669"/>
    <property type="project" value="UniProtKB-KW"/>
</dbReference>